<keyword evidence="3" id="KW-1185">Reference proteome</keyword>
<evidence type="ECO:0000256" key="1">
    <source>
        <dbReference type="SAM" id="Phobius"/>
    </source>
</evidence>
<protein>
    <submittedName>
        <fullName evidence="2">Uncharacterized protein</fullName>
    </submittedName>
</protein>
<reference evidence="2 3" key="1">
    <citation type="submission" date="2023-09" db="EMBL/GenBank/DDBJ databases">
        <authorList>
            <person name="Rey-Velasco X."/>
        </authorList>
    </citation>
    <scope>NUCLEOTIDE SEQUENCE [LARGE SCALE GENOMIC DNA]</scope>
    <source>
        <strain evidence="2 3">F158</strain>
    </source>
</reference>
<evidence type="ECO:0000313" key="3">
    <source>
        <dbReference type="Proteomes" id="UP001265259"/>
    </source>
</evidence>
<name>A0ABU3DK89_9RHOB</name>
<keyword evidence="1" id="KW-0472">Membrane</keyword>
<dbReference type="Proteomes" id="UP001265259">
    <property type="component" value="Unassembled WGS sequence"/>
</dbReference>
<feature type="transmembrane region" description="Helical" evidence="1">
    <location>
        <begin position="82"/>
        <end position="110"/>
    </location>
</feature>
<keyword evidence="1" id="KW-1133">Transmembrane helix</keyword>
<comment type="caution">
    <text evidence="2">The sequence shown here is derived from an EMBL/GenBank/DDBJ whole genome shotgun (WGS) entry which is preliminary data.</text>
</comment>
<evidence type="ECO:0000313" key="2">
    <source>
        <dbReference type="EMBL" id="MDT0684127.1"/>
    </source>
</evidence>
<dbReference type="RefSeq" id="WP_311693255.1">
    <property type="nucleotide sequence ID" value="NZ_JAVRHL010000003.1"/>
</dbReference>
<organism evidence="2 3">
    <name type="scientific">Tropicimonas omnivorans</name>
    <dbReference type="NCBI Taxonomy" id="3075590"/>
    <lineage>
        <taxon>Bacteria</taxon>
        <taxon>Pseudomonadati</taxon>
        <taxon>Pseudomonadota</taxon>
        <taxon>Alphaproteobacteria</taxon>
        <taxon>Rhodobacterales</taxon>
        <taxon>Roseobacteraceae</taxon>
        <taxon>Tropicimonas</taxon>
    </lineage>
</organism>
<keyword evidence="1" id="KW-0812">Transmembrane</keyword>
<gene>
    <name evidence="2" type="ORF">RM543_15685</name>
</gene>
<proteinExistence type="predicted"/>
<accession>A0ABU3DK89</accession>
<dbReference type="EMBL" id="JAVRHL010000003">
    <property type="protein sequence ID" value="MDT0684127.1"/>
    <property type="molecule type" value="Genomic_DNA"/>
</dbReference>
<sequence>MQAGNSDSIDMYFSSSSPDALAFTGREEAPPAPAPVSYGERARARRAQALLVTRQVKRRNPAIGAWLLKRIRNEDSETNLPLALILVFLLALVPALAIGSLLFTATLLAFGLI</sequence>